<dbReference type="Proteomes" id="UP001162483">
    <property type="component" value="Unassembled WGS sequence"/>
</dbReference>
<comment type="caution">
    <text evidence="2">The sequence shown here is derived from an EMBL/GenBank/DDBJ whole genome shotgun (WGS) entry which is preliminary data.</text>
</comment>
<feature type="non-terminal residue" evidence="2">
    <location>
        <position position="1"/>
    </location>
</feature>
<reference evidence="2" key="1">
    <citation type="submission" date="2023-05" db="EMBL/GenBank/DDBJ databases">
        <authorList>
            <person name="Stuckert A."/>
        </authorList>
    </citation>
    <scope>NUCLEOTIDE SEQUENCE</scope>
</reference>
<evidence type="ECO:0000313" key="2">
    <source>
        <dbReference type="EMBL" id="CAI9557724.1"/>
    </source>
</evidence>
<protein>
    <recommendedName>
        <fullName evidence="4">Vomeronasal type-1 receptor</fullName>
    </recommendedName>
</protein>
<keyword evidence="1" id="KW-1133">Transmembrane helix</keyword>
<evidence type="ECO:0008006" key="4">
    <source>
        <dbReference type="Google" id="ProtNLM"/>
    </source>
</evidence>
<evidence type="ECO:0000256" key="1">
    <source>
        <dbReference type="SAM" id="Phobius"/>
    </source>
</evidence>
<dbReference type="EMBL" id="CATNWA010009280">
    <property type="protein sequence ID" value="CAI9557724.1"/>
    <property type="molecule type" value="Genomic_DNA"/>
</dbReference>
<keyword evidence="3" id="KW-1185">Reference proteome</keyword>
<name>A0ABN9CCB5_9NEOB</name>
<proteinExistence type="predicted"/>
<organism evidence="2 3">
    <name type="scientific">Staurois parvus</name>
    <dbReference type="NCBI Taxonomy" id="386267"/>
    <lineage>
        <taxon>Eukaryota</taxon>
        <taxon>Metazoa</taxon>
        <taxon>Chordata</taxon>
        <taxon>Craniata</taxon>
        <taxon>Vertebrata</taxon>
        <taxon>Euteleostomi</taxon>
        <taxon>Amphibia</taxon>
        <taxon>Batrachia</taxon>
        <taxon>Anura</taxon>
        <taxon>Neobatrachia</taxon>
        <taxon>Ranoidea</taxon>
        <taxon>Ranidae</taxon>
        <taxon>Staurois</taxon>
    </lineage>
</organism>
<accession>A0ABN9CCB5</accession>
<feature type="non-terminal residue" evidence="2">
    <location>
        <position position="132"/>
    </location>
</feature>
<sequence>VLLCHHLRLSVTGSRPVITCWRAEIFNDHQQGGGLFCLLTVFLCVSSGTLLWMASSVITVKHTHRPLVKHSLHTVNSLITPHVNPFLPSAISTVPVLFLSTDHCIGVTGDVSDTKSVPPQCQNVCRSPAISH</sequence>
<feature type="transmembrane region" description="Helical" evidence="1">
    <location>
        <begin position="33"/>
        <end position="60"/>
    </location>
</feature>
<keyword evidence="1" id="KW-0812">Transmembrane</keyword>
<evidence type="ECO:0000313" key="3">
    <source>
        <dbReference type="Proteomes" id="UP001162483"/>
    </source>
</evidence>
<keyword evidence="1" id="KW-0472">Membrane</keyword>
<gene>
    <name evidence="2" type="ORF">SPARVUS_LOCUS4762950</name>
</gene>